<keyword evidence="2" id="KW-1185">Reference proteome</keyword>
<dbReference type="EMBL" id="CP019791">
    <property type="protein sequence ID" value="AQT69816.1"/>
    <property type="molecule type" value="Genomic_DNA"/>
</dbReference>
<organism evidence="1 2">
    <name type="scientific">Anaerohalosphaera lusitana</name>
    <dbReference type="NCBI Taxonomy" id="1936003"/>
    <lineage>
        <taxon>Bacteria</taxon>
        <taxon>Pseudomonadati</taxon>
        <taxon>Planctomycetota</taxon>
        <taxon>Phycisphaerae</taxon>
        <taxon>Sedimentisphaerales</taxon>
        <taxon>Anaerohalosphaeraceae</taxon>
        <taxon>Anaerohalosphaera</taxon>
    </lineage>
</organism>
<name>A0A1U9NQM8_9BACT</name>
<sequence>MSIEHEDCDVMLCKMFVDAAVINPIALRLWSNLLGGSEE</sequence>
<dbReference type="AlphaFoldDB" id="A0A1U9NQM8"/>
<gene>
    <name evidence="1" type="ORF">STSP2_03013</name>
</gene>
<evidence type="ECO:0000313" key="1">
    <source>
        <dbReference type="EMBL" id="AQT69816.1"/>
    </source>
</evidence>
<proteinExistence type="predicted"/>
<reference evidence="2" key="1">
    <citation type="submission" date="2017-02" db="EMBL/GenBank/DDBJ databases">
        <title>Comparative genomics and description of representatives of a novel lineage of planctomycetes thriving in anoxic sediments.</title>
        <authorList>
            <person name="Spring S."/>
            <person name="Bunk B."/>
            <person name="Sproer C."/>
        </authorList>
    </citation>
    <scope>NUCLEOTIDE SEQUENCE [LARGE SCALE GENOMIC DNA]</scope>
    <source>
        <strain evidence="2">ST-NAGAB-D1</strain>
    </source>
</reference>
<accession>A0A1U9NQM8</accession>
<dbReference type="KEGG" id="alus:STSP2_03013"/>
<evidence type="ECO:0000313" key="2">
    <source>
        <dbReference type="Proteomes" id="UP000189674"/>
    </source>
</evidence>
<dbReference type="STRING" id="1936003.STSP2_03013"/>
<dbReference type="Proteomes" id="UP000189674">
    <property type="component" value="Chromosome"/>
</dbReference>
<protein>
    <submittedName>
        <fullName evidence="1">Uncharacterized protein</fullName>
    </submittedName>
</protein>